<dbReference type="SMART" id="SM00129">
    <property type="entry name" value="KISc"/>
    <property type="match status" value="1"/>
</dbReference>
<evidence type="ECO:0000256" key="1">
    <source>
        <dbReference type="ARBA" id="ARBA00004245"/>
    </source>
</evidence>
<dbReference type="GO" id="GO:0008017">
    <property type="term" value="F:microtubule binding"/>
    <property type="evidence" value="ECO:0007669"/>
    <property type="project" value="InterPro"/>
</dbReference>
<dbReference type="PRINTS" id="PR00380">
    <property type="entry name" value="KINESINHEAVY"/>
</dbReference>
<dbReference type="InterPro" id="IPR019821">
    <property type="entry name" value="Kinesin_motor_CS"/>
</dbReference>
<evidence type="ECO:0000256" key="3">
    <source>
        <dbReference type="ARBA" id="ARBA00022701"/>
    </source>
</evidence>
<dbReference type="InterPro" id="IPR027640">
    <property type="entry name" value="Kinesin-like_fam"/>
</dbReference>
<evidence type="ECO:0000259" key="13">
    <source>
        <dbReference type="PROSITE" id="PS50067"/>
    </source>
</evidence>
<dbReference type="PANTHER" id="PTHR47969:SF21">
    <property type="entry name" value="KINESIN-LIKE PROTEIN"/>
    <property type="match status" value="1"/>
</dbReference>
<evidence type="ECO:0000256" key="7">
    <source>
        <dbReference type="ARBA" id="ARBA00023175"/>
    </source>
</evidence>
<evidence type="ECO:0000256" key="11">
    <source>
        <dbReference type="SAM" id="Coils"/>
    </source>
</evidence>
<comment type="caution">
    <text evidence="14">The sequence shown here is derived from an EMBL/GenBank/DDBJ whole genome shotgun (WGS) entry which is preliminary data.</text>
</comment>
<keyword evidence="2" id="KW-0963">Cytoplasm</keyword>
<keyword evidence="5 9" id="KW-0067">ATP-binding</keyword>
<evidence type="ECO:0000256" key="8">
    <source>
        <dbReference type="ARBA" id="ARBA00023212"/>
    </source>
</evidence>
<dbReference type="InterPro" id="IPR001752">
    <property type="entry name" value="Kinesin_motor_dom"/>
</dbReference>
<keyword evidence="4 9" id="KW-0547">Nucleotide-binding</keyword>
<dbReference type="GO" id="GO:0003777">
    <property type="term" value="F:microtubule motor activity"/>
    <property type="evidence" value="ECO:0007669"/>
    <property type="project" value="InterPro"/>
</dbReference>
<dbReference type="AlphaFoldDB" id="A0AAU9JUF5"/>
<reference evidence="14" key="1">
    <citation type="submission" date="2021-09" db="EMBL/GenBank/DDBJ databases">
        <authorList>
            <consortium name="AG Swart"/>
            <person name="Singh M."/>
            <person name="Singh A."/>
            <person name="Seah K."/>
            <person name="Emmerich C."/>
        </authorList>
    </citation>
    <scope>NUCLEOTIDE SEQUENCE</scope>
    <source>
        <strain evidence="14">ATCC30299</strain>
    </source>
</reference>
<dbReference type="PANTHER" id="PTHR47969">
    <property type="entry name" value="CHROMOSOME-ASSOCIATED KINESIN KIF4A-RELATED"/>
    <property type="match status" value="1"/>
</dbReference>
<sequence length="743" mass="83931">MASKKVESVKVAVRCRPMSEKEIVDGRACIVQVDAKRGELIVANPKPDTSEPPRQFTYDNTYGQDSAQEQIYCDTAYPIVQSVLEGYNGTIFAYGQTGTGKTFTMEGKEEPQENRGIIPRAFEQIFYGVDQHPQTQFLIRASFLEIYNEDVHDLLSKSSKNKLDIKESPDSGFYVKDLTTCVVKGIEDMKAVMDLGKGNRHVGETLMNRDSSRSHSIFTITIESSESDNTGINHYKVGKLNLVDLAGSERQSKTGSTGDRLKEATNINKSLLTLGNVISALVDGASTHIPYRDSKLTKLLQDSLGGNTKTVMIANIGPADWNYDETLSTLRYANRAKNIQNKPKINEDPKDAMLRELQDEIARLRAQLGDGTLTAEQLSMGGQILQAGDPQVVEVEKIIRVEDKAKIKAIEDKIVREKEEILLQTEEKKKEIEAQKDIAESEKKKLIEELQKEAEEQQIAQEKQSKLLKKLKQMEQKVISGAQIMEQAVRQEQELQKARMELEMREQQEQQLNQDINDRETENTEMLNNFNSKHEEIADKDKKLKKLYSKFQSAQDEMKDIQAEFAQERQDLIDTINVLKQQVCLKNLVLTSFIPQDQLSLIESFAQWNEEGEEWILPRLDLAGNNLRGPGAGKIKKKSKKNEKEYDGAVSQRVQTVVQSILQEYSEDPMVMPIEANPTVYFMYTDEGAMRADSEQSESKPKRLKSAKRPASGKKSSAPKENPQPKPEEAYPQARGLVSAKRR</sequence>
<evidence type="ECO:0000256" key="4">
    <source>
        <dbReference type="ARBA" id="ARBA00022741"/>
    </source>
</evidence>
<dbReference type="Gene3D" id="3.40.850.10">
    <property type="entry name" value="Kinesin motor domain"/>
    <property type="match status" value="1"/>
</dbReference>
<feature type="compositionally biased region" description="Basic and acidic residues" evidence="12">
    <location>
        <begin position="690"/>
        <end position="701"/>
    </location>
</feature>
<keyword evidence="6 11" id="KW-0175">Coiled coil</keyword>
<gene>
    <name evidence="14" type="ORF">BSTOLATCC_MIC51083</name>
</gene>
<dbReference type="PROSITE" id="PS00411">
    <property type="entry name" value="KINESIN_MOTOR_1"/>
    <property type="match status" value="1"/>
</dbReference>
<dbReference type="InterPro" id="IPR036961">
    <property type="entry name" value="Kinesin_motor_dom_sf"/>
</dbReference>
<accession>A0AAU9JUF5</accession>
<name>A0AAU9JUF5_9CILI</name>
<dbReference type="PROSITE" id="PS50067">
    <property type="entry name" value="KINESIN_MOTOR_2"/>
    <property type="match status" value="1"/>
</dbReference>
<protein>
    <recommendedName>
        <fullName evidence="10">Kinesin-like protein</fullName>
    </recommendedName>
</protein>
<proteinExistence type="inferred from homology"/>
<feature type="compositionally biased region" description="Basic residues" evidence="12">
    <location>
        <begin position="702"/>
        <end position="712"/>
    </location>
</feature>
<comment type="similarity">
    <text evidence="9 10">Belongs to the TRAFAC class myosin-kinesin ATPase superfamily. Kinesin family.</text>
</comment>
<feature type="region of interest" description="Disordered" evidence="12">
    <location>
        <begin position="627"/>
        <end position="649"/>
    </location>
</feature>
<dbReference type="Proteomes" id="UP001162131">
    <property type="component" value="Unassembled WGS sequence"/>
</dbReference>
<keyword evidence="15" id="KW-1185">Reference proteome</keyword>
<feature type="region of interest" description="Disordered" evidence="12">
    <location>
        <begin position="690"/>
        <end position="743"/>
    </location>
</feature>
<evidence type="ECO:0000256" key="6">
    <source>
        <dbReference type="ARBA" id="ARBA00023054"/>
    </source>
</evidence>
<dbReference type="SUPFAM" id="SSF52540">
    <property type="entry name" value="P-loop containing nucleoside triphosphate hydrolases"/>
    <property type="match status" value="1"/>
</dbReference>
<feature type="binding site" evidence="9">
    <location>
        <begin position="95"/>
        <end position="102"/>
    </location>
    <ligand>
        <name>ATP</name>
        <dbReference type="ChEBI" id="CHEBI:30616"/>
    </ligand>
</feature>
<dbReference type="EMBL" id="CAJZBQ010000051">
    <property type="protein sequence ID" value="CAG9330495.1"/>
    <property type="molecule type" value="Genomic_DNA"/>
</dbReference>
<comment type="subcellular location">
    <subcellularLocation>
        <location evidence="1">Cytoplasm</location>
        <location evidence="1">Cytoskeleton</location>
    </subcellularLocation>
</comment>
<evidence type="ECO:0000313" key="15">
    <source>
        <dbReference type="Proteomes" id="UP001162131"/>
    </source>
</evidence>
<dbReference type="InterPro" id="IPR027417">
    <property type="entry name" value="P-loop_NTPase"/>
</dbReference>
<organism evidence="14 15">
    <name type="scientific">Blepharisma stoltei</name>
    <dbReference type="NCBI Taxonomy" id="1481888"/>
    <lineage>
        <taxon>Eukaryota</taxon>
        <taxon>Sar</taxon>
        <taxon>Alveolata</taxon>
        <taxon>Ciliophora</taxon>
        <taxon>Postciliodesmatophora</taxon>
        <taxon>Heterotrichea</taxon>
        <taxon>Heterotrichida</taxon>
        <taxon>Blepharismidae</taxon>
        <taxon>Blepharisma</taxon>
    </lineage>
</organism>
<evidence type="ECO:0000256" key="5">
    <source>
        <dbReference type="ARBA" id="ARBA00022840"/>
    </source>
</evidence>
<evidence type="ECO:0000313" key="14">
    <source>
        <dbReference type="EMBL" id="CAG9330495.1"/>
    </source>
</evidence>
<evidence type="ECO:0000256" key="9">
    <source>
        <dbReference type="PROSITE-ProRule" id="PRU00283"/>
    </source>
</evidence>
<dbReference type="Pfam" id="PF00225">
    <property type="entry name" value="Kinesin"/>
    <property type="match status" value="1"/>
</dbReference>
<keyword evidence="8" id="KW-0206">Cytoskeleton</keyword>
<keyword evidence="7 9" id="KW-0505">Motor protein</keyword>
<dbReference type="GO" id="GO:0005874">
    <property type="term" value="C:microtubule"/>
    <property type="evidence" value="ECO:0007669"/>
    <property type="project" value="UniProtKB-KW"/>
</dbReference>
<dbReference type="GO" id="GO:0007018">
    <property type="term" value="P:microtubule-based movement"/>
    <property type="evidence" value="ECO:0007669"/>
    <property type="project" value="InterPro"/>
</dbReference>
<evidence type="ECO:0000256" key="12">
    <source>
        <dbReference type="SAM" id="MobiDB-lite"/>
    </source>
</evidence>
<evidence type="ECO:0000256" key="10">
    <source>
        <dbReference type="RuleBase" id="RU000394"/>
    </source>
</evidence>
<feature type="coiled-coil region" evidence="11">
    <location>
        <begin position="400"/>
        <end position="571"/>
    </location>
</feature>
<feature type="domain" description="Kinesin motor" evidence="13">
    <location>
        <begin position="8"/>
        <end position="339"/>
    </location>
</feature>
<keyword evidence="3 10" id="KW-0493">Microtubule</keyword>
<evidence type="ECO:0000256" key="2">
    <source>
        <dbReference type="ARBA" id="ARBA00022490"/>
    </source>
</evidence>
<dbReference type="FunFam" id="3.40.850.10:FF:000029">
    <property type="entry name" value="Kinesin-like protein KIF17"/>
    <property type="match status" value="1"/>
</dbReference>
<dbReference type="GO" id="GO:0005524">
    <property type="term" value="F:ATP binding"/>
    <property type="evidence" value="ECO:0007669"/>
    <property type="project" value="UniProtKB-UniRule"/>
</dbReference>